<comment type="caution">
    <text evidence="2">The sequence shown here is derived from an EMBL/GenBank/DDBJ whole genome shotgun (WGS) entry which is preliminary data.</text>
</comment>
<evidence type="ECO:0000313" key="3">
    <source>
        <dbReference type="Proteomes" id="UP000598775"/>
    </source>
</evidence>
<evidence type="ECO:0000313" key="2">
    <source>
        <dbReference type="EMBL" id="GGF24824.1"/>
    </source>
</evidence>
<dbReference type="InterPro" id="IPR019278">
    <property type="entry name" value="DICT_dom"/>
</dbReference>
<dbReference type="GO" id="GO:0071111">
    <property type="term" value="F:cyclic-guanylate-specific phosphodiesterase activity"/>
    <property type="evidence" value="ECO:0007669"/>
    <property type="project" value="InterPro"/>
</dbReference>
<dbReference type="Proteomes" id="UP000598775">
    <property type="component" value="Unassembled WGS sequence"/>
</dbReference>
<feature type="domain" description="EAL" evidence="1">
    <location>
        <begin position="1"/>
        <end position="211"/>
    </location>
</feature>
<dbReference type="InterPro" id="IPR035919">
    <property type="entry name" value="EAL_sf"/>
</dbReference>
<dbReference type="InterPro" id="IPR001633">
    <property type="entry name" value="EAL_dom"/>
</dbReference>
<dbReference type="PANTHER" id="PTHR33121:SF76">
    <property type="entry name" value="SIGNALING PROTEIN"/>
    <property type="match status" value="1"/>
</dbReference>
<sequence>MVAYEALTRGPIGSPLENPDALFAAAREEGRLAELDSACRVEAFRAAFAAGLDTPRGLFVNSEPEALALLAGDVRPTTPAMVLEITERELTGDPAQLLRSIDHVRELGWSVALDDVGADAASIALLSLIKPEIIKLDLRLVREMPNQHVARIMNAITAHSETTGSIIVAEGIETEKHLDSARAMGATLGQGWLFGKPTELPNPLPTIAGLPSPTETIAEPEGATPFTIAARKRVARAYSRDLLVEISRHLESQALAAGETAVVLSTFQRASNFSGEAVERYRELGNSVAMVAVLAAGLEPDPALGRVHMQGIDKADALLHEWSVAVVTPDFAALLAARELAPADAAFDGPDQNDDDRQFEFVLTHDRAITVAAARSLMLRL</sequence>
<dbReference type="CDD" id="cd01948">
    <property type="entry name" value="EAL"/>
    <property type="match status" value="1"/>
</dbReference>
<dbReference type="AlphaFoldDB" id="A0A917EX57"/>
<name>A0A917EX57_9MICO</name>
<keyword evidence="3" id="KW-1185">Reference proteome</keyword>
<dbReference type="EMBL" id="BMGP01000003">
    <property type="protein sequence ID" value="GGF24824.1"/>
    <property type="molecule type" value="Genomic_DNA"/>
</dbReference>
<dbReference type="PANTHER" id="PTHR33121">
    <property type="entry name" value="CYCLIC DI-GMP PHOSPHODIESTERASE PDEF"/>
    <property type="match status" value="1"/>
</dbReference>
<reference evidence="2 3" key="1">
    <citation type="journal article" date="2014" name="Int. J. Syst. Evol. Microbiol.">
        <title>Complete genome sequence of Corynebacterium casei LMG S-19264T (=DSM 44701T), isolated from a smear-ripened cheese.</title>
        <authorList>
            <consortium name="US DOE Joint Genome Institute (JGI-PGF)"/>
            <person name="Walter F."/>
            <person name="Albersmeier A."/>
            <person name="Kalinowski J."/>
            <person name="Ruckert C."/>
        </authorList>
    </citation>
    <scope>NUCLEOTIDE SEQUENCE [LARGE SCALE GENOMIC DNA]</scope>
    <source>
        <strain evidence="2 3">CGMCC 1.12976</strain>
    </source>
</reference>
<dbReference type="PROSITE" id="PS50883">
    <property type="entry name" value="EAL"/>
    <property type="match status" value="1"/>
</dbReference>
<dbReference type="InterPro" id="IPR050706">
    <property type="entry name" value="Cyclic-di-GMP_PDE-like"/>
</dbReference>
<accession>A0A917EX57</accession>
<dbReference type="Gene3D" id="3.20.20.450">
    <property type="entry name" value="EAL domain"/>
    <property type="match status" value="1"/>
</dbReference>
<dbReference type="Pfam" id="PF10069">
    <property type="entry name" value="DICT"/>
    <property type="match status" value="1"/>
</dbReference>
<proteinExistence type="predicted"/>
<dbReference type="Pfam" id="PF00563">
    <property type="entry name" value="EAL"/>
    <property type="match status" value="1"/>
</dbReference>
<evidence type="ECO:0000259" key="1">
    <source>
        <dbReference type="PROSITE" id="PS50883"/>
    </source>
</evidence>
<dbReference type="SMART" id="SM00052">
    <property type="entry name" value="EAL"/>
    <property type="match status" value="1"/>
</dbReference>
<dbReference type="SUPFAM" id="SSF141868">
    <property type="entry name" value="EAL domain-like"/>
    <property type="match status" value="1"/>
</dbReference>
<gene>
    <name evidence="2" type="ORF">GCM10011399_17900</name>
</gene>
<protein>
    <recommendedName>
        <fullName evidence="1">EAL domain-containing protein</fullName>
    </recommendedName>
</protein>
<organism evidence="2 3">
    <name type="scientific">Subtercola lobariae</name>
    <dbReference type="NCBI Taxonomy" id="1588641"/>
    <lineage>
        <taxon>Bacteria</taxon>
        <taxon>Bacillati</taxon>
        <taxon>Actinomycetota</taxon>
        <taxon>Actinomycetes</taxon>
        <taxon>Micrococcales</taxon>
        <taxon>Microbacteriaceae</taxon>
        <taxon>Subtercola</taxon>
    </lineage>
</organism>